<evidence type="ECO:0000313" key="2">
    <source>
        <dbReference type="Proteomes" id="UP000441754"/>
    </source>
</evidence>
<reference evidence="1 2" key="1">
    <citation type="journal article" date="2018" name="Antonie Van Leeuwenhoek">
        <title>Larkinella terrae sp. nov., isolated from soil on Jeju Island, South Korea.</title>
        <authorList>
            <person name="Ten L.N."/>
            <person name="Jeon J."/>
            <person name="Park S.J."/>
            <person name="Park S."/>
            <person name="Lee S.Y."/>
            <person name="Kim M.K."/>
            <person name="Jung H.Y."/>
        </authorList>
    </citation>
    <scope>NUCLEOTIDE SEQUENCE [LARGE SCALE GENOMIC DNA]</scope>
    <source>
        <strain evidence="1 2">KCTC 52001</strain>
    </source>
</reference>
<keyword evidence="2" id="KW-1185">Reference proteome</keyword>
<dbReference type="EMBL" id="WJXZ01000004">
    <property type="protein sequence ID" value="MRS61241.1"/>
    <property type="molecule type" value="Genomic_DNA"/>
</dbReference>
<gene>
    <name evidence="1" type="ORF">GJJ30_08050</name>
</gene>
<name>A0A7K0EI22_9BACT</name>
<comment type="caution">
    <text evidence="1">The sequence shown here is derived from an EMBL/GenBank/DDBJ whole genome shotgun (WGS) entry which is preliminary data.</text>
</comment>
<dbReference type="OrthoDB" id="933782at2"/>
<sequence>MLITNQFTHITGVIPIIQDHARKLFDPKNQNSFLNDAVQRGLRLYLDQLKDNIWICVESPYVDRIYRDSYYHYYASKLGSYPKDCIRLSFFDVPIDESHFRNQDQRTFLQEHYLGFLVVRPTFRNLIGRNIISPKALKDSNIQVCLAKYSVTVNSIKLEIWGFPHSSQDIETITCAQTTIWSIMEYFSQRYADYRPVLPSTIVKRLENLSVERQMPATGLSIEQISFVLKEFDFGPRIYHEDKYPKDFAELVSCYVESGIPIVVAIQNRNKSVGHALLCIGRQIVTKEYIKKNLKYEEFKLPTGTIQLMDLDKLPKDFVFIDDNLAPYAQATLSRPASNYVSKEWHSCKLVAFVAPLYKRVYLEAYEAKKYLKSLFSIGIISIQGQHEVILRFFLTSSRSYKNWVATDAVMGEVLKEIILAVALPKFIWVGELTNSTLLEADQANGIVLLDATEADTNNLKPLILVAQGDRIINFAAPELSQRLVSIPIQPFTRYQNNLA</sequence>
<evidence type="ECO:0000313" key="1">
    <source>
        <dbReference type="EMBL" id="MRS61241.1"/>
    </source>
</evidence>
<dbReference type="RefSeq" id="WP_154174643.1">
    <property type="nucleotide sequence ID" value="NZ_WJXZ01000004.1"/>
</dbReference>
<accession>A0A7K0EI22</accession>
<protein>
    <submittedName>
        <fullName evidence="1">Uncharacterized protein</fullName>
    </submittedName>
</protein>
<dbReference type="AlphaFoldDB" id="A0A7K0EI22"/>
<dbReference type="Proteomes" id="UP000441754">
    <property type="component" value="Unassembled WGS sequence"/>
</dbReference>
<organism evidence="1 2">
    <name type="scientific">Larkinella terrae</name>
    <dbReference type="NCBI Taxonomy" id="2025311"/>
    <lineage>
        <taxon>Bacteria</taxon>
        <taxon>Pseudomonadati</taxon>
        <taxon>Bacteroidota</taxon>
        <taxon>Cytophagia</taxon>
        <taxon>Cytophagales</taxon>
        <taxon>Spirosomataceae</taxon>
        <taxon>Larkinella</taxon>
    </lineage>
</organism>
<proteinExistence type="predicted"/>